<sequence length="147" mass="16366">MNSFSTDNVSAGATVTNVNGDHISNMYSIYVLAPEHAELIAAILAGAPPEAWVMSNHGPHTHATGAQPAAFPAPVTTNETISTQLQEKYKTRLLQRSYRMMQNYVNCRLRICLAREGEVRTYGESSEVFRRREVVIRKEKQTKLADA</sequence>
<proteinExistence type="predicted"/>
<gene>
    <name evidence="1" type="ORF">FIBSPDRAFT_904772</name>
</gene>
<dbReference type="Proteomes" id="UP000076532">
    <property type="component" value="Unassembled WGS sequence"/>
</dbReference>
<evidence type="ECO:0000313" key="2">
    <source>
        <dbReference type="Proteomes" id="UP000076532"/>
    </source>
</evidence>
<dbReference type="AlphaFoldDB" id="A0A167UBB2"/>
<organism evidence="1 2">
    <name type="scientific">Athelia psychrophila</name>
    <dbReference type="NCBI Taxonomy" id="1759441"/>
    <lineage>
        <taxon>Eukaryota</taxon>
        <taxon>Fungi</taxon>
        <taxon>Dikarya</taxon>
        <taxon>Basidiomycota</taxon>
        <taxon>Agaricomycotina</taxon>
        <taxon>Agaricomycetes</taxon>
        <taxon>Agaricomycetidae</taxon>
        <taxon>Atheliales</taxon>
        <taxon>Atheliaceae</taxon>
        <taxon>Athelia</taxon>
    </lineage>
</organism>
<protein>
    <submittedName>
        <fullName evidence="1">Uncharacterized protein</fullName>
    </submittedName>
</protein>
<keyword evidence="2" id="KW-1185">Reference proteome</keyword>
<evidence type="ECO:0000313" key="1">
    <source>
        <dbReference type="EMBL" id="KZP03776.1"/>
    </source>
</evidence>
<reference evidence="1 2" key="1">
    <citation type="journal article" date="2016" name="Mol. Biol. Evol.">
        <title>Comparative Genomics of Early-Diverging Mushroom-Forming Fungi Provides Insights into the Origins of Lignocellulose Decay Capabilities.</title>
        <authorList>
            <person name="Nagy L.G."/>
            <person name="Riley R."/>
            <person name="Tritt A."/>
            <person name="Adam C."/>
            <person name="Daum C."/>
            <person name="Floudas D."/>
            <person name="Sun H."/>
            <person name="Yadav J.S."/>
            <person name="Pangilinan J."/>
            <person name="Larsson K.H."/>
            <person name="Matsuura K."/>
            <person name="Barry K."/>
            <person name="Labutti K."/>
            <person name="Kuo R."/>
            <person name="Ohm R.A."/>
            <person name="Bhattacharya S.S."/>
            <person name="Shirouzu T."/>
            <person name="Yoshinaga Y."/>
            <person name="Martin F.M."/>
            <person name="Grigoriev I.V."/>
            <person name="Hibbett D.S."/>
        </authorList>
    </citation>
    <scope>NUCLEOTIDE SEQUENCE [LARGE SCALE GENOMIC DNA]</scope>
    <source>
        <strain evidence="1 2">CBS 109695</strain>
    </source>
</reference>
<name>A0A167UBB2_9AGAM</name>
<accession>A0A167UBB2</accession>
<dbReference type="EMBL" id="KV418005">
    <property type="protein sequence ID" value="KZP03776.1"/>
    <property type="molecule type" value="Genomic_DNA"/>
</dbReference>